<gene>
    <name evidence="1" type="ORF">DERP_010472</name>
</gene>
<accession>A0ABQ8J590</accession>
<keyword evidence="2" id="KW-1185">Reference proteome</keyword>
<name>A0ABQ8J590_DERPT</name>
<evidence type="ECO:0000313" key="2">
    <source>
        <dbReference type="Proteomes" id="UP000887458"/>
    </source>
</evidence>
<protein>
    <submittedName>
        <fullName evidence="1">Uncharacterized protein</fullName>
    </submittedName>
</protein>
<dbReference type="Proteomes" id="UP000887458">
    <property type="component" value="Unassembled WGS sequence"/>
</dbReference>
<reference evidence="1 2" key="1">
    <citation type="journal article" date="2018" name="J. Allergy Clin. Immunol.">
        <title>High-quality assembly of Dermatophagoides pteronyssinus genome and transcriptome reveals a wide range of novel allergens.</title>
        <authorList>
            <person name="Liu X.Y."/>
            <person name="Yang K.Y."/>
            <person name="Wang M.Q."/>
            <person name="Kwok J.S."/>
            <person name="Zeng X."/>
            <person name="Yang Z."/>
            <person name="Xiao X.J."/>
            <person name="Lau C.P."/>
            <person name="Li Y."/>
            <person name="Huang Z.M."/>
            <person name="Ba J.G."/>
            <person name="Yim A.K."/>
            <person name="Ouyang C.Y."/>
            <person name="Ngai S.M."/>
            <person name="Chan T.F."/>
            <person name="Leung E.L."/>
            <person name="Liu L."/>
            <person name="Liu Z.G."/>
            <person name="Tsui S.K."/>
        </authorList>
    </citation>
    <scope>NUCLEOTIDE SEQUENCE [LARGE SCALE GENOMIC DNA]</scope>
    <source>
        <strain evidence="1">Derp</strain>
    </source>
</reference>
<comment type="caution">
    <text evidence="1">The sequence shown here is derived from an EMBL/GenBank/DDBJ whole genome shotgun (WGS) entry which is preliminary data.</text>
</comment>
<sequence>MYEKNENQIMGHIRFVSSVAFVPDDDDDDNDLDRTCGIIIDQIILMFIDIDVDYYYHSFFQLRDLI</sequence>
<proteinExistence type="predicted"/>
<evidence type="ECO:0000313" key="1">
    <source>
        <dbReference type="EMBL" id="KAH9417657.1"/>
    </source>
</evidence>
<organism evidence="1 2">
    <name type="scientific">Dermatophagoides pteronyssinus</name>
    <name type="common">European house dust mite</name>
    <dbReference type="NCBI Taxonomy" id="6956"/>
    <lineage>
        <taxon>Eukaryota</taxon>
        <taxon>Metazoa</taxon>
        <taxon>Ecdysozoa</taxon>
        <taxon>Arthropoda</taxon>
        <taxon>Chelicerata</taxon>
        <taxon>Arachnida</taxon>
        <taxon>Acari</taxon>
        <taxon>Acariformes</taxon>
        <taxon>Sarcoptiformes</taxon>
        <taxon>Astigmata</taxon>
        <taxon>Psoroptidia</taxon>
        <taxon>Analgoidea</taxon>
        <taxon>Pyroglyphidae</taxon>
        <taxon>Dermatophagoidinae</taxon>
        <taxon>Dermatophagoides</taxon>
    </lineage>
</organism>
<dbReference type="EMBL" id="NJHN03000075">
    <property type="protein sequence ID" value="KAH9417657.1"/>
    <property type="molecule type" value="Genomic_DNA"/>
</dbReference>
<reference evidence="1 2" key="2">
    <citation type="journal article" date="2022" name="Mol. Biol. Evol.">
        <title>Comparative Genomics Reveals Insights into the Divergent Evolution of Astigmatic Mites and Household Pest Adaptations.</title>
        <authorList>
            <person name="Xiong Q."/>
            <person name="Wan A.T."/>
            <person name="Liu X."/>
            <person name="Fung C.S."/>
            <person name="Xiao X."/>
            <person name="Malainual N."/>
            <person name="Hou J."/>
            <person name="Wang L."/>
            <person name="Wang M."/>
            <person name="Yang K.Y."/>
            <person name="Cui Y."/>
            <person name="Leung E.L."/>
            <person name="Nong W."/>
            <person name="Shin S.K."/>
            <person name="Au S.W."/>
            <person name="Jeong K.Y."/>
            <person name="Chew F.T."/>
            <person name="Hui J.H."/>
            <person name="Leung T.F."/>
            <person name="Tungtrongchitr A."/>
            <person name="Zhong N."/>
            <person name="Liu Z."/>
            <person name="Tsui S.K."/>
        </authorList>
    </citation>
    <scope>NUCLEOTIDE SEQUENCE [LARGE SCALE GENOMIC DNA]</scope>
    <source>
        <strain evidence="1">Derp</strain>
    </source>
</reference>